<dbReference type="GeneID" id="10501186"/>
<dbReference type="KEGG" id="dpp:DICPUDRAFT_151408"/>
<dbReference type="AlphaFoldDB" id="F0ZIR7"/>
<organism evidence="1 2">
    <name type="scientific">Dictyostelium purpureum</name>
    <name type="common">Slime mold</name>
    <dbReference type="NCBI Taxonomy" id="5786"/>
    <lineage>
        <taxon>Eukaryota</taxon>
        <taxon>Amoebozoa</taxon>
        <taxon>Evosea</taxon>
        <taxon>Eumycetozoa</taxon>
        <taxon>Dictyostelia</taxon>
        <taxon>Dictyosteliales</taxon>
        <taxon>Dictyosteliaceae</taxon>
        <taxon>Dictyostelium</taxon>
    </lineage>
</organism>
<accession>F0ZIR7</accession>
<dbReference type="PANTHER" id="PTHR43686:SF1">
    <property type="entry name" value="AMINOTRAN_5 DOMAIN-CONTAINING PROTEIN"/>
    <property type="match status" value="1"/>
</dbReference>
<dbReference type="RefSeq" id="XP_003287304.1">
    <property type="nucleotide sequence ID" value="XM_003287256.1"/>
</dbReference>
<reference evidence="2" key="1">
    <citation type="journal article" date="2011" name="Genome Biol.">
        <title>Comparative genomics of the social amoebae Dictyostelium discoideum and Dictyostelium purpureum.</title>
        <authorList>
            <consortium name="US DOE Joint Genome Institute (JGI-PGF)"/>
            <person name="Sucgang R."/>
            <person name="Kuo A."/>
            <person name="Tian X."/>
            <person name="Salerno W."/>
            <person name="Parikh A."/>
            <person name="Feasley C.L."/>
            <person name="Dalin E."/>
            <person name="Tu H."/>
            <person name="Huang E."/>
            <person name="Barry K."/>
            <person name="Lindquist E."/>
            <person name="Shapiro H."/>
            <person name="Bruce D."/>
            <person name="Schmutz J."/>
            <person name="Salamov A."/>
            <person name="Fey P."/>
            <person name="Gaudet P."/>
            <person name="Anjard C."/>
            <person name="Babu M.M."/>
            <person name="Basu S."/>
            <person name="Bushmanova Y."/>
            <person name="van der Wel H."/>
            <person name="Katoh-Kurasawa M."/>
            <person name="Dinh C."/>
            <person name="Coutinho P.M."/>
            <person name="Saito T."/>
            <person name="Elias M."/>
            <person name="Schaap P."/>
            <person name="Kay R.R."/>
            <person name="Henrissat B."/>
            <person name="Eichinger L."/>
            <person name="Rivero F."/>
            <person name="Putnam N.H."/>
            <person name="West C.M."/>
            <person name="Loomis W.F."/>
            <person name="Chisholm R.L."/>
            <person name="Shaulsky G."/>
            <person name="Strassmann J.E."/>
            <person name="Queller D.C."/>
            <person name="Kuspa A."/>
            <person name="Grigoriev I.V."/>
        </authorList>
    </citation>
    <scope>NUCLEOTIDE SEQUENCE [LARGE SCALE GENOMIC DNA]</scope>
    <source>
        <strain evidence="2">QSDP1</strain>
    </source>
</reference>
<dbReference type="STRING" id="5786.F0ZIR7"/>
<evidence type="ECO:0000313" key="1">
    <source>
        <dbReference type="EMBL" id="EGC36171.1"/>
    </source>
</evidence>
<gene>
    <name evidence="1" type="ORF">DICPUDRAFT_151408</name>
</gene>
<dbReference type="InParanoid" id="F0ZIR7"/>
<name>F0ZIR7_DICPU</name>
<evidence type="ECO:0000313" key="2">
    <source>
        <dbReference type="Proteomes" id="UP000001064"/>
    </source>
</evidence>
<dbReference type="PANTHER" id="PTHR43686">
    <property type="entry name" value="SULFURTRANSFERASE-RELATED"/>
    <property type="match status" value="1"/>
</dbReference>
<sequence length="110" mass="12434">MTNPIGSFSAASNASGILEDTIAITEFDSNNYNALSFWECACAAPNIQINMNRPGTVHLNVNFTMSYKEIDFLVQALEFVSSHSWKFLPLYTFVVASDEWKHRSKLTKMF</sequence>
<keyword evidence="2" id="KW-1185">Reference proteome</keyword>
<dbReference type="EMBL" id="GL871035">
    <property type="protein sequence ID" value="EGC36171.1"/>
    <property type="molecule type" value="Genomic_DNA"/>
</dbReference>
<dbReference type="VEuPathDB" id="AmoebaDB:DICPUDRAFT_151408"/>
<dbReference type="OrthoDB" id="6684286at2759"/>
<protein>
    <submittedName>
        <fullName evidence="1">Uncharacterized protein</fullName>
    </submittedName>
</protein>
<proteinExistence type="predicted"/>
<dbReference type="Proteomes" id="UP000001064">
    <property type="component" value="Unassembled WGS sequence"/>
</dbReference>